<feature type="region of interest" description="Disordered" evidence="1">
    <location>
        <begin position="64"/>
        <end position="85"/>
    </location>
</feature>
<keyword evidence="3" id="KW-1185">Reference proteome</keyword>
<evidence type="ECO:0000313" key="2">
    <source>
        <dbReference type="EMBL" id="KYO39356.1"/>
    </source>
</evidence>
<name>A0A151NR86_ALLMI</name>
<dbReference type="AlphaFoldDB" id="A0A151NR86"/>
<organism evidence="2 3">
    <name type="scientific">Alligator mississippiensis</name>
    <name type="common">American alligator</name>
    <dbReference type="NCBI Taxonomy" id="8496"/>
    <lineage>
        <taxon>Eukaryota</taxon>
        <taxon>Metazoa</taxon>
        <taxon>Chordata</taxon>
        <taxon>Craniata</taxon>
        <taxon>Vertebrata</taxon>
        <taxon>Euteleostomi</taxon>
        <taxon>Archelosauria</taxon>
        <taxon>Archosauria</taxon>
        <taxon>Crocodylia</taxon>
        <taxon>Alligatoridae</taxon>
        <taxon>Alligatorinae</taxon>
        <taxon>Alligator</taxon>
    </lineage>
</organism>
<accession>A0A151NR86</accession>
<evidence type="ECO:0000313" key="3">
    <source>
        <dbReference type="Proteomes" id="UP000050525"/>
    </source>
</evidence>
<evidence type="ECO:0000256" key="1">
    <source>
        <dbReference type="SAM" id="MobiDB-lite"/>
    </source>
</evidence>
<protein>
    <submittedName>
        <fullName evidence="2">Uncharacterized protein</fullName>
    </submittedName>
</protein>
<feature type="compositionally biased region" description="Basic and acidic residues" evidence="1">
    <location>
        <begin position="64"/>
        <end position="79"/>
    </location>
</feature>
<proteinExistence type="predicted"/>
<reference evidence="2 3" key="1">
    <citation type="journal article" date="2012" name="Genome Biol.">
        <title>Sequencing three crocodilian genomes to illuminate the evolution of archosaurs and amniotes.</title>
        <authorList>
            <person name="St John J.A."/>
            <person name="Braun E.L."/>
            <person name="Isberg S.R."/>
            <person name="Miles L.G."/>
            <person name="Chong A.Y."/>
            <person name="Gongora J."/>
            <person name="Dalzell P."/>
            <person name="Moran C."/>
            <person name="Bed'hom B."/>
            <person name="Abzhanov A."/>
            <person name="Burgess S.C."/>
            <person name="Cooksey A.M."/>
            <person name="Castoe T.A."/>
            <person name="Crawford N.G."/>
            <person name="Densmore L.D."/>
            <person name="Drew J.C."/>
            <person name="Edwards S.V."/>
            <person name="Faircloth B.C."/>
            <person name="Fujita M.K."/>
            <person name="Greenwold M.J."/>
            <person name="Hoffmann F.G."/>
            <person name="Howard J.M."/>
            <person name="Iguchi T."/>
            <person name="Janes D.E."/>
            <person name="Khan S.Y."/>
            <person name="Kohno S."/>
            <person name="de Koning A.J."/>
            <person name="Lance S.L."/>
            <person name="McCarthy F.M."/>
            <person name="McCormack J.E."/>
            <person name="Merchant M.E."/>
            <person name="Peterson D.G."/>
            <person name="Pollock D.D."/>
            <person name="Pourmand N."/>
            <person name="Raney B.J."/>
            <person name="Roessler K.A."/>
            <person name="Sanford J.R."/>
            <person name="Sawyer R.H."/>
            <person name="Schmidt C.J."/>
            <person name="Triplett E.W."/>
            <person name="Tuberville T.D."/>
            <person name="Venegas-Anaya M."/>
            <person name="Howard J.T."/>
            <person name="Jarvis E.D."/>
            <person name="Guillette L.J.Jr."/>
            <person name="Glenn T.C."/>
            <person name="Green R.E."/>
            <person name="Ray D.A."/>
        </authorList>
    </citation>
    <scope>NUCLEOTIDE SEQUENCE [LARGE SCALE GENOMIC DNA]</scope>
    <source>
        <strain evidence="2">KSC_2009_1</strain>
    </source>
</reference>
<gene>
    <name evidence="2" type="ORF">Y1Q_0008564</name>
</gene>
<sequence length="85" mass="9256">MKPAADWIRPVDRTFPIPAVVTPELKGTSAKEPEAGAKGVSAKEAPEVNMLYLWTVFVSCPELRDRTKPGPETHSRIPETQKAAG</sequence>
<dbReference type="EMBL" id="AKHW03002254">
    <property type="protein sequence ID" value="KYO39356.1"/>
    <property type="molecule type" value="Genomic_DNA"/>
</dbReference>
<comment type="caution">
    <text evidence="2">The sequence shown here is derived from an EMBL/GenBank/DDBJ whole genome shotgun (WGS) entry which is preliminary data.</text>
</comment>
<dbReference type="Proteomes" id="UP000050525">
    <property type="component" value="Unassembled WGS sequence"/>
</dbReference>